<dbReference type="InterPro" id="IPR027417">
    <property type="entry name" value="P-loop_NTPase"/>
</dbReference>
<dbReference type="RefSeq" id="WP_133397597.1">
    <property type="nucleotide sequence ID" value="NZ_SNAA01000016.1"/>
</dbReference>
<dbReference type="EMBL" id="SNAA01000016">
    <property type="protein sequence ID" value="TDL76579.1"/>
    <property type="molecule type" value="Genomic_DNA"/>
</dbReference>
<dbReference type="InterPro" id="IPR003593">
    <property type="entry name" value="AAA+_ATPase"/>
</dbReference>
<evidence type="ECO:0000259" key="4">
    <source>
        <dbReference type="PROSITE" id="PS50893"/>
    </source>
</evidence>
<name>A0A4V3B8R2_9RHOB</name>
<accession>A0A4V3B8R2</accession>
<protein>
    <submittedName>
        <fullName evidence="5">ATP-binding cassette domain-containing protein</fullName>
    </submittedName>
</protein>
<reference evidence="5 6" key="1">
    <citation type="submission" date="2019-03" db="EMBL/GenBank/DDBJ databases">
        <title>Primorskyibacter sp. SS33 isolated from sediments.</title>
        <authorList>
            <person name="Xunke S."/>
        </authorList>
    </citation>
    <scope>NUCLEOTIDE SEQUENCE [LARGE SCALE GENOMIC DNA]</scope>
    <source>
        <strain evidence="5 6">SS33</strain>
    </source>
</reference>
<dbReference type="OrthoDB" id="9802264at2"/>
<gene>
    <name evidence="5" type="ORF">E2L08_13385</name>
</gene>
<keyword evidence="2" id="KW-0547">Nucleotide-binding</keyword>
<sequence length="251" mass="26788">MSDALSLPAAGAARRSSEAPMLPLTVRDLVLRFGETTVLDGLALDLGAIGCTMVMGPNGSGKSLLLKLLHGLIEPSAGRIDWGGHAPREVTRRQALVFQKPVLLRRSVAANLDFVLKARGKDAGRRAALLDHVGLAHKAAQPARLLSGGEAQRLALARALATDPEVLFLDEPTASLDPASVLAIERIVSDARARGVRIVFVTHDMGQARRMADDVVFLHRGRVAEHSPAPDFFPRPRCAAARDYLGGKIVV</sequence>
<dbReference type="InterPro" id="IPR017871">
    <property type="entry name" value="ABC_transporter-like_CS"/>
</dbReference>
<feature type="domain" description="ABC transporter" evidence="4">
    <location>
        <begin position="24"/>
        <end position="245"/>
    </location>
</feature>
<dbReference type="PROSITE" id="PS00211">
    <property type="entry name" value="ABC_TRANSPORTER_1"/>
    <property type="match status" value="1"/>
</dbReference>
<dbReference type="PROSITE" id="PS50893">
    <property type="entry name" value="ABC_TRANSPORTER_2"/>
    <property type="match status" value="1"/>
</dbReference>
<evidence type="ECO:0000256" key="3">
    <source>
        <dbReference type="ARBA" id="ARBA00022840"/>
    </source>
</evidence>
<evidence type="ECO:0000313" key="6">
    <source>
        <dbReference type="Proteomes" id="UP000295701"/>
    </source>
</evidence>
<organism evidence="5 6">
    <name type="scientific">Palleronia sediminis</name>
    <dbReference type="NCBI Taxonomy" id="2547833"/>
    <lineage>
        <taxon>Bacteria</taxon>
        <taxon>Pseudomonadati</taxon>
        <taxon>Pseudomonadota</taxon>
        <taxon>Alphaproteobacteria</taxon>
        <taxon>Rhodobacterales</taxon>
        <taxon>Roseobacteraceae</taxon>
        <taxon>Palleronia</taxon>
    </lineage>
</organism>
<dbReference type="SMART" id="SM00382">
    <property type="entry name" value="AAA"/>
    <property type="match status" value="1"/>
</dbReference>
<keyword evidence="1" id="KW-0813">Transport</keyword>
<keyword evidence="3 5" id="KW-0067">ATP-binding</keyword>
<dbReference type="PANTHER" id="PTHR43423:SF1">
    <property type="entry name" value="ABC TRANSPORTER I FAMILY MEMBER 17"/>
    <property type="match status" value="1"/>
</dbReference>
<dbReference type="Pfam" id="PF00005">
    <property type="entry name" value="ABC_tran"/>
    <property type="match status" value="1"/>
</dbReference>
<dbReference type="GO" id="GO:0016887">
    <property type="term" value="F:ATP hydrolysis activity"/>
    <property type="evidence" value="ECO:0007669"/>
    <property type="project" value="InterPro"/>
</dbReference>
<keyword evidence="6" id="KW-1185">Reference proteome</keyword>
<evidence type="ECO:0000313" key="5">
    <source>
        <dbReference type="EMBL" id="TDL76579.1"/>
    </source>
</evidence>
<dbReference type="Gene3D" id="3.40.50.300">
    <property type="entry name" value="P-loop containing nucleotide triphosphate hydrolases"/>
    <property type="match status" value="1"/>
</dbReference>
<dbReference type="GO" id="GO:0005524">
    <property type="term" value="F:ATP binding"/>
    <property type="evidence" value="ECO:0007669"/>
    <property type="project" value="UniProtKB-KW"/>
</dbReference>
<comment type="caution">
    <text evidence="5">The sequence shown here is derived from an EMBL/GenBank/DDBJ whole genome shotgun (WGS) entry which is preliminary data.</text>
</comment>
<dbReference type="PANTHER" id="PTHR43423">
    <property type="entry name" value="ABC TRANSPORTER I FAMILY MEMBER 17"/>
    <property type="match status" value="1"/>
</dbReference>
<dbReference type="InterPro" id="IPR003439">
    <property type="entry name" value="ABC_transporter-like_ATP-bd"/>
</dbReference>
<dbReference type="Proteomes" id="UP000295701">
    <property type="component" value="Unassembled WGS sequence"/>
</dbReference>
<dbReference type="AlphaFoldDB" id="A0A4V3B8R2"/>
<evidence type="ECO:0000256" key="2">
    <source>
        <dbReference type="ARBA" id="ARBA00022741"/>
    </source>
</evidence>
<evidence type="ECO:0000256" key="1">
    <source>
        <dbReference type="ARBA" id="ARBA00022448"/>
    </source>
</evidence>
<dbReference type="SUPFAM" id="SSF52540">
    <property type="entry name" value="P-loop containing nucleoside triphosphate hydrolases"/>
    <property type="match status" value="1"/>
</dbReference>
<proteinExistence type="predicted"/>